<evidence type="ECO:0000313" key="3">
    <source>
        <dbReference type="Proteomes" id="UP000245802"/>
    </source>
</evidence>
<protein>
    <submittedName>
        <fullName evidence="2">Uncharacterized protein</fullName>
    </submittedName>
</protein>
<accession>A0A2Z3GUJ3</accession>
<proteinExistence type="predicted"/>
<evidence type="ECO:0000313" key="2">
    <source>
        <dbReference type="EMBL" id="AWM36948.1"/>
    </source>
</evidence>
<dbReference type="KEGG" id="gog:C1280_07895"/>
<evidence type="ECO:0000256" key="1">
    <source>
        <dbReference type="SAM" id="MobiDB-lite"/>
    </source>
</evidence>
<dbReference type="EMBL" id="CP025958">
    <property type="protein sequence ID" value="AWM36948.1"/>
    <property type="molecule type" value="Genomic_DNA"/>
</dbReference>
<gene>
    <name evidence="2" type="ORF">C1280_07895</name>
</gene>
<name>A0A2Z3GUJ3_9BACT</name>
<keyword evidence="3" id="KW-1185">Reference proteome</keyword>
<reference evidence="2 3" key="1">
    <citation type="submission" date="2018-01" db="EMBL/GenBank/DDBJ databases">
        <title>G. obscuriglobus.</title>
        <authorList>
            <person name="Franke J."/>
            <person name="Blomberg W."/>
            <person name="Selmecki A."/>
        </authorList>
    </citation>
    <scope>NUCLEOTIDE SEQUENCE [LARGE SCALE GENOMIC DNA]</scope>
    <source>
        <strain evidence="2 3">DSM 5831</strain>
    </source>
</reference>
<organism evidence="2 3">
    <name type="scientific">Gemmata obscuriglobus</name>
    <dbReference type="NCBI Taxonomy" id="114"/>
    <lineage>
        <taxon>Bacteria</taxon>
        <taxon>Pseudomonadati</taxon>
        <taxon>Planctomycetota</taxon>
        <taxon>Planctomycetia</taxon>
        <taxon>Gemmatales</taxon>
        <taxon>Gemmataceae</taxon>
        <taxon>Gemmata</taxon>
    </lineage>
</organism>
<dbReference type="Proteomes" id="UP000245802">
    <property type="component" value="Chromosome"/>
</dbReference>
<feature type="compositionally biased region" description="Polar residues" evidence="1">
    <location>
        <begin position="43"/>
        <end position="59"/>
    </location>
</feature>
<dbReference type="AlphaFoldDB" id="A0A2Z3GUJ3"/>
<sequence length="65" mass="7034">MGSPAMLNFAELTLWQTNSPTTFREYTLAACVLHHLALLAPNGSRSLSASGVSETPSTRRGQRVM</sequence>
<feature type="region of interest" description="Disordered" evidence="1">
    <location>
        <begin position="43"/>
        <end position="65"/>
    </location>
</feature>